<accession>A0ABX0GS82</accession>
<proteinExistence type="predicted"/>
<dbReference type="EMBL" id="JAANNP010000002">
    <property type="protein sequence ID" value="NHC13736.1"/>
    <property type="molecule type" value="Genomic_DNA"/>
</dbReference>
<dbReference type="Gene3D" id="1.10.30.50">
    <property type="match status" value="1"/>
</dbReference>
<keyword evidence="2" id="KW-1185">Reference proteome</keyword>
<dbReference type="GO" id="GO:0004519">
    <property type="term" value="F:endonuclease activity"/>
    <property type="evidence" value="ECO:0007669"/>
    <property type="project" value="UniProtKB-KW"/>
</dbReference>
<keyword evidence="1" id="KW-0255">Endonuclease</keyword>
<dbReference type="RefSeq" id="WP_166280423.1">
    <property type="nucleotide sequence ID" value="NZ_JAANNP010000002.1"/>
</dbReference>
<organism evidence="1 2">
    <name type="scientific">Motilibacter deserti</name>
    <dbReference type="NCBI Taxonomy" id="2714956"/>
    <lineage>
        <taxon>Bacteria</taxon>
        <taxon>Bacillati</taxon>
        <taxon>Actinomycetota</taxon>
        <taxon>Actinomycetes</taxon>
        <taxon>Motilibacterales</taxon>
        <taxon>Motilibacteraceae</taxon>
        <taxon>Motilibacter</taxon>
    </lineage>
</organism>
<keyword evidence="1" id="KW-0378">Hydrolase</keyword>
<gene>
    <name evidence="1" type="ORF">G9H71_08075</name>
</gene>
<keyword evidence="1" id="KW-0540">Nuclease</keyword>
<name>A0ABX0GS82_9ACTN</name>
<evidence type="ECO:0000313" key="1">
    <source>
        <dbReference type="EMBL" id="NHC13736.1"/>
    </source>
</evidence>
<evidence type="ECO:0000313" key="2">
    <source>
        <dbReference type="Proteomes" id="UP000800981"/>
    </source>
</evidence>
<dbReference type="Proteomes" id="UP000800981">
    <property type="component" value="Unassembled WGS sequence"/>
</dbReference>
<comment type="caution">
    <text evidence="1">The sequence shown here is derived from an EMBL/GenBank/DDBJ whole genome shotgun (WGS) entry which is preliminary data.</text>
</comment>
<protein>
    <submittedName>
        <fullName evidence="1">HNH endonuclease</fullName>
    </submittedName>
</protein>
<reference evidence="1 2" key="1">
    <citation type="submission" date="2020-03" db="EMBL/GenBank/DDBJ databases">
        <title>Two novel Motilibacter sp.</title>
        <authorList>
            <person name="Liu S."/>
        </authorList>
    </citation>
    <scope>NUCLEOTIDE SEQUENCE [LARGE SCALE GENOMIC DNA]</scope>
    <source>
        <strain evidence="1 2">E257</strain>
    </source>
</reference>
<sequence length="362" mass="38346">MSPPLLDELAVGQRLVALLSAGRRDSTLRLACALALLDAAAESGRGSPGPALPVSIDALADRVVELYWRQTRPYAGGVLLGQGKAAGARLAVLEEVAALAADARAGGSETAHQAAVRLPARYAAARRRIALTLAQQPLTDLQTPAGLRRGSVPPFLYDDSWLGRKATQADLDAHDRAVVLLPGVASALVRLGPLVRPLVERSWAEHVARVNRVEALGAVEGFLFGPDVDRLRPLAEPLADLQGGRCFSCGGPLGRARVEHFVPWSRFPLDAVANLVAVDERCAADRDGALPALSLVFRWHRRRGLYDRGELAGWPVEHARTQAVVLATYASVAAGLPLWAGRGAYEPAAGSEGARVRSLLAA</sequence>